<dbReference type="GO" id="GO:0016491">
    <property type="term" value="F:oxidoreductase activity"/>
    <property type="evidence" value="ECO:0007669"/>
    <property type="project" value="UniProtKB-KW"/>
</dbReference>
<keyword evidence="4" id="KW-0411">Iron-sulfur</keyword>
<feature type="domain" description="F420-non-reducing hydrogenase iron-sulfur subunit D" evidence="5">
    <location>
        <begin position="10"/>
        <end position="132"/>
    </location>
</feature>
<keyword evidence="3" id="KW-0408">Iron</keyword>
<evidence type="ECO:0000256" key="3">
    <source>
        <dbReference type="ARBA" id="ARBA00023004"/>
    </source>
</evidence>
<accession>A0A7C4YG45</accession>
<dbReference type="EMBL" id="DTHG01000005">
    <property type="protein sequence ID" value="HGW90987.1"/>
    <property type="molecule type" value="Genomic_DNA"/>
</dbReference>
<dbReference type="AlphaFoldDB" id="A0A7C4YG45"/>
<evidence type="ECO:0000256" key="4">
    <source>
        <dbReference type="ARBA" id="ARBA00023014"/>
    </source>
</evidence>
<gene>
    <name evidence="6" type="ORF">ENV67_00385</name>
</gene>
<keyword evidence="1" id="KW-0479">Metal-binding</keyword>
<dbReference type="InterPro" id="IPR003813">
    <property type="entry name" value="MvhD/FlpD"/>
</dbReference>
<keyword evidence="2" id="KW-0560">Oxidoreductase</keyword>
<evidence type="ECO:0000256" key="2">
    <source>
        <dbReference type="ARBA" id="ARBA00023002"/>
    </source>
</evidence>
<sequence length="139" mass="15781">MSENGKKLKILVFTCNWCAYAGADLAGVSRFQMPVDFRQIRTMCSARVDPEFILYAFKNGADGVLVAGCHPGDCHYIGGNYRTRRRMALLKLLLNQFGLNPKRFRLEWVSAGEGQKFSQVINEFVNEIKKLGPSPYRKE</sequence>
<evidence type="ECO:0000256" key="1">
    <source>
        <dbReference type="ARBA" id="ARBA00022723"/>
    </source>
</evidence>
<dbReference type="GO" id="GO:0046872">
    <property type="term" value="F:metal ion binding"/>
    <property type="evidence" value="ECO:0007669"/>
    <property type="project" value="UniProtKB-KW"/>
</dbReference>
<evidence type="ECO:0000259" key="5">
    <source>
        <dbReference type="Pfam" id="PF02662"/>
    </source>
</evidence>
<name>A0A7C4YG45_UNCW3</name>
<dbReference type="Pfam" id="PF02662">
    <property type="entry name" value="FlpD"/>
    <property type="match status" value="1"/>
</dbReference>
<organism evidence="6">
    <name type="scientific">candidate division WOR-3 bacterium</name>
    <dbReference type="NCBI Taxonomy" id="2052148"/>
    <lineage>
        <taxon>Bacteria</taxon>
        <taxon>Bacteria division WOR-3</taxon>
    </lineage>
</organism>
<proteinExistence type="predicted"/>
<dbReference type="GO" id="GO:0051536">
    <property type="term" value="F:iron-sulfur cluster binding"/>
    <property type="evidence" value="ECO:0007669"/>
    <property type="project" value="UniProtKB-KW"/>
</dbReference>
<comment type="caution">
    <text evidence="6">The sequence shown here is derived from an EMBL/GenBank/DDBJ whole genome shotgun (WGS) entry which is preliminary data.</text>
</comment>
<protein>
    <submittedName>
        <fullName evidence="6">Hydrogenase iron-sulfur subunit</fullName>
    </submittedName>
</protein>
<reference evidence="6" key="1">
    <citation type="journal article" date="2020" name="mSystems">
        <title>Genome- and Community-Level Interaction Insights into Carbon Utilization and Element Cycling Functions of Hydrothermarchaeota in Hydrothermal Sediment.</title>
        <authorList>
            <person name="Zhou Z."/>
            <person name="Liu Y."/>
            <person name="Xu W."/>
            <person name="Pan J."/>
            <person name="Luo Z.H."/>
            <person name="Li M."/>
        </authorList>
    </citation>
    <scope>NUCLEOTIDE SEQUENCE [LARGE SCALE GENOMIC DNA]</scope>
    <source>
        <strain evidence="6">SpSt-780</strain>
    </source>
</reference>
<evidence type="ECO:0000313" key="6">
    <source>
        <dbReference type="EMBL" id="HGW90987.1"/>
    </source>
</evidence>